<evidence type="ECO:0000256" key="1">
    <source>
        <dbReference type="SAM" id="Coils"/>
    </source>
</evidence>
<keyword evidence="4" id="KW-1185">Reference proteome</keyword>
<evidence type="ECO:0000256" key="2">
    <source>
        <dbReference type="SAM" id="SignalP"/>
    </source>
</evidence>
<dbReference type="Proteomes" id="UP000692954">
    <property type="component" value="Unassembled WGS sequence"/>
</dbReference>
<feature type="chain" id="PRO_5035730983" description="Trichocyst matrix protein" evidence="2">
    <location>
        <begin position="18"/>
        <end position="367"/>
    </location>
</feature>
<dbReference type="AlphaFoldDB" id="A0A8S1LJ66"/>
<comment type="caution">
    <text evidence="3">The sequence shown here is derived from an EMBL/GenBank/DDBJ whole genome shotgun (WGS) entry which is preliminary data.</text>
</comment>
<name>A0A8S1LJ66_9CILI</name>
<feature type="signal peptide" evidence="2">
    <location>
        <begin position="1"/>
        <end position="17"/>
    </location>
</feature>
<evidence type="ECO:0008006" key="5">
    <source>
        <dbReference type="Google" id="ProtNLM"/>
    </source>
</evidence>
<reference evidence="3" key="1">
    <citation type="submission" date="2021-01" db="EMBL/GenBank/DDBJ databases">
        <authorList>
            <consortium name="Genoscope - CEA"/>
            <person name="William W."/>
        </authorList>
    </citation>
    <scope>NUCLEOTIDE SEQUENCE</scope>
</reference>
<feature type="coiled-coil region" evidence="1">
    <location>
        <begin position="224"/>
        <end position="287"/>
    </location>
</feature>
<proteinExistence type="predicted"/>
<dbReference type="EMBL" id="CAJJDN010000021">
    <property type="protein sequence ID" value="CAD8066355.1"/>
    <property type="molecule type" value="Genomic_DNA"/>
</dbReference>
<protein>
    <recommendedName>
        <fullName evidence="5">Trichocyst matrix protein</fullName>
    </recommendedName>
</protein>
<evidence type="ECO:0000313" key="4">
    <source>
        <dbReference type="Proteomes" id="UP000692954"/>
    </source>
</evidence>
<accession>A0A8S1LJ66</accession>
<keyword evidence="1" id="KW-0175">Coiled coil</keyword>
<sequence length="367" mass="42181">MKTVLIVIALCLVGATSISPYTKLNYSKQRSMAAVLAEVESKMETNSPLDAVLNVLKQFRDAVNVEQVNHDQIYNIEYSECDSEFEFRNKEVEEASNVVRDSTAQLNICKTSKIRTINQQEVNQQQLFTYQEHLTLVLQTAESEQGYFKKRGRDYEDSLHAIDEALDILSGIANGKRSFVDLSSVSKMMLQTSFNIQQTIIYAPIFYAFSQLASQEDSADPSQIERVEQLLLQLRENIQDTYNEFIASNSASVAAFNDQKERINVILNRLSNQDEKLQDKLDHLNQCIGTQSAIVQAASTKLERNQQLWDQAVALCDTFQIEYQNASRSRRLEMSLITELEEQVIKRFQQVQEQKRPRMLRFAKLKY</sequence>
<gene>
    <name evidence="3" type="ORF">PSON_ATCC_30995.1.T0210292</name>
</gene>
<keyword evidence="2" id="KW-0732">Signal</keyword>
<dbReference type="OrthoDB" id="295118at2759"/>
<organism evidence="3 4">
    <name type="scientific">Paramecium sonneborni</name>
    <dbReference type="NCBI Taxonomy" id="65129"/>
    <lineage>
        <taxon>Eukaryota</taxon>
        <taxon>Sar</taxon>
        <taxon>Alveolata</taxon>
        <taxon>Ciliophora</taxon>
        <taxon>Intramacronucleata</taxon>
        <taxon>Oligohymenophorea</taxon>
        <taxon>Peniculida</taxon>
        <taxon>Parameciidae</taxon>
        <taxon>Paramecium</taxon>
    </lineage>
</organism>
<evidence type="ECO:0000313" key="3">
    <source>
        <dbReference type="EMBL" id="CAD8066355.1"/>
    </source>
</evidence>